<dbReference type="GO" id="GO:0008757">
    <property type="term" value="F:S-adenosylmethionine-dependent methyltransferase activity"/>
    <property type="evidence" value="ECO:0007669"/>
    <property type="project" value="UniProtKB-ARBA"/>
</dbReference>
<keyword evidence="2" id="KW-0808">Transferase</keyword>
<dbReference type="InterPro" id="IPR029063">
    <property type="entry name" value="SAM-dependent_MTases_sf"/>
</dbReference>
<keyword evidence="2" id="KW-0489">Methyltransferase</keyword>
<dbReference type="GO" id="GO:0032259">
    <property type="term" value="P:methylation"/>
    <property type="evidence" value="ECO:0007669"/>
    <property type="project" value="UniProtKB-KW"/>
</dbReference>
<feature type="domain" description="Methyltransferase small" evidence="1">
    <location>
        <begin position="29"/>
        <end position="120"/>
    </location>
</feature>
<accession>A0AAW9MZV9</accession>
<dbReference type="GO" id="GO:0008170">
    <property type="term" value="F:N-methyltransferase activity"/>
    <property type="evidence" value="ECO:0007669"/>
    <property type="project" value="UniProtKB-ARBA"/>
</dbReference>
<dbReference type="EMBL" id="JAYKOT010000003">
    <property type="protein sequence ID" value="MEB3430140.1"/>
    <property type="molecule type" value="Genomic_DNA"/>
</dbReference>
<dbReference type="PROSITE" id="PS00092">
    <property type="entry name" value="N6_MTASE"/>
    <property type="match status" value="1"/>
</dbReference>
<dbReference type="Pfam" id="PF05175">
    <property type="entry name" value="MTS"/>
    <property type="match status" value="1"/>
</dbReference>
<gene>
    <name evidence="2" type="ORF">VLK81_09105</name>
</gene>
<dbReference type="GO" id="GO:0003676">
    <property type="term" value="F:nucleic acid binding"/>
    <property type="evidence" value="ECO:0007669"/>
    <property type="project" value="InterPro"/>
</dbReference>
<dbReference type="SUPFAM" id="SSF53335">
    <property type="entry name" value="S-adenosyl-L-methionine-dependent methyltransferases"/>
    <property type="match status" value="1"/>
</dbReference>
<dbReference type="Gene3D" id="3.40.50.150">
    <property type="entry name" value="Vaccinia Virus protein VP39"/>
    <property type="match status" value="1"/>
</dbReference>
<evidence type="ECO:0000259" key="1">
    <source>
        <dbReference type="Pfam" id="PF05175"/>
    </source>
</evidence>
<dbReference type="PANTHER" id="PTHR47739:SF1">
    <property type="entry name" value="TRNA1(VAL) (ADENINE(37)-N6)-METHYLTRANSFERASE"/>
    <property type="match status" value="1"/>
</dbReference>
<dbReference type="Proteomes" id="UP001357733">
    <property type="component" value="Unassembled WGS sequence"/>
</dbReference>
<keyword evidence="3" id="KW-1185">Reference proteome</keyword>
<proteinExistence type="predicted"/>
<dbReference type="InterPro" id="IPR050210">
    <property type="entry name" value="tRNA_Adenine-N(6)_MTase"/>
</dbReference>
<evidence type="ECO:0000313" key="2">
    <source>
        <dbReference type="EMBL" id="MEB3430140.1"/>
    </source>
</evidence>
<dbReference type="AlphaFoldDB" id="A0AAW9MZV9"/>
<dbReference type="RefSeq" id="WP_324620312.1">
    <property type="nucleotide sequence ID" value="NZ_JAYKOT010000003.1"/>
</dbReference>
<comment type="caution">
    <text evidence="2">The sequence shown here is derived from an EMBL/GenBank/DDBJ whole genome shotgun (WGS) entry which is preliminary data.</text>
</comment>
<sequence length="235" mass="27393">MLERDIVPGSKYVIIQNNKFFKYGVDGIILSRFEDIKKGRSVLEIGSGTGIIPLRLASFYSPKIIYTVEIQKELCELFSKTIELNNLEDIIKLENIDINEYHPKEKLDYIITNPPYRELDRGIYKKDQAFNTAFFEGSLKLEDIFVFSEKYLKEKGILIMINSINRLVDVMELGRKHRLEPFKLRFIHSERGKNAYAFMASLRRLSGKNLVTLPALYLYENGKITDEVKEIYYGI</sequence>
<protein>
    <submittedName>
        <fullName evidence="2">Methyltransferase</fullName>
    </submittedName>
</protein>
<dbReference type="PANTHER" id="PTHR47739">
    <property type="entry name" value="TRNA1(VAL) (ADENINE(37)-N6)-METHYLTRANSFERASE"/>
    <property type="match status" value="1"/>
</dbReference>
<name>A0AAW9MZV9_9FIRM</name>
<organism evidence="2 3">
    <name type="scientific">Citroniella saccharovorans</name>
    <dbReference type="NCBI Taxonomy" id="2053367"/>
    <lineage>
        <taxon>Bacteria</taxon>
        <taxon>Bacillati</taxon>
        <taxon>Bacillota</taxon>
        <taxon>Tissierellia</taxon>
        <taxon>Tissierellales</taxon>
        <taxon>Peptoniphilaceae</taxon>
        <taxon>Citroniella</taxon>
    </lineage>
</organism>
<evidence type="ECO:0000313" key="3">
    <source>
        <dbReference type="Proteomes" id="UP001357733"/>
    </source>
</evidence>
<dbReference type="CDD" id="cd02440">
    <property type="entry name" value="AdoMet_MTases"/>
    <property type="match status" value="1"/>
</dbReference>
<dbReference type="InterPro" id="IPR007848">
    <property type="entry name" value="Small_mtfrase_dom"/>
</dbReference>
<reference evidence="2 3" key="1">
    <citation type="submission" date="2024-01" db="EMBL/GenBank/DDBJ databases">
        <title>Complete genome sequence of Citroniella saccharovorans strain M6.X9, isolated from human fecal sample.</title>
        <authorList>
            <person name="Cheng G."/>
            <person name="Westerholm M."/>
            <person name="Schnurer A."/>
        </authorList>
    </citation>
    <scope>NUCLEOTIDE SEQUENCE [LARGE SCALE GENOMIC DNA]</scope>
    <source>
        <strain evidence="2 3">DSM 29873</strain>
    </source>
</reference>
<dbReference type="InterPro" id="IPR002052">
    <property type="entry name" value="DNA_methylase_N6_adenine_CS"/>
</dbReference>